<dbReference type="EMBL" id="JAGINW010000001">
    <property type="protein sequence ID" value="MBP2329576.1"/>
    <property type="molecule type" value="Genomic_DNA"/>
</dbReference>
<organism evidence="2 3">
    <name type="scientific">Kibdelosporangium banguiense</name>
    <dbReference type="NCBI Taxonomy" id="1365924"/>
    <lineage>
        <taxon>Bacteria</taxon>
        <taxon>Bacillati</taxon>
        <taxon>Actinomycetota</taxon>
        <taxon>Actinomycetes</taxon>
        <taxon>Pseudonocardiales</taxon>
        <taxon>Pseudonocardiaceae</taxon>
        <taxon>Kibdelosporangium</taxon>
    </lineage>
</organism>
<dbReference type="Gene3D" id="3.40.50.1820">
    <property type="entry name" value="alpha/beta hydrolase"/>
    <property type="match status" value="1"/>
</dbReference>
<evidence type="ECO:0000313" key="3">
    <source>
        <dbReference type="Proteomes" id="UP001519332"/>
    </source>
</evidence>
<reference evidence="2 3" key="1">
    <citation type="submission" date="2021-03" db="EMBL/GenBank/DDBJ databases">
        <title>Sequencing the genomes of 1000 actinobacteria strains.</title>
        <authorList>
            <person name="Klenk H.-P."/>
        </authorList>
    </citation>
    <scope>NUCLEOTIDE SEQUENCE [LARGE SCALE GENOMIC DNA]</scope>
    <source>
        <strain evidence="2 3">DSM 46670</strain>
    </source>
</reference>
<dbReference type="PANTHER" id="PTHR43433">
    <property type="entry name" value="HYDROLASE, ALPHA/BETA FOLD FAMILY PROTEIN"/>
    <property type="match status" value="1"/>
</dbReference>
<dbReference type="InterPro" id="IPR050471">
    <property type="entry name" value="AB_hydrolase"/>
</dbReference>
<dbReference type="Pfam" id="PF00561">
    <property type="entry name" value="Abhydrolase_1"/>
    <property type="match status" value="1"/>
</dbReference>
<dbReference type="InterPro" id="IPR000073">
    <property type="entry name" value="AB_hydrolase_1"/>
</dbReference>
<dbReference type="PANTHER" id="PTHR43433:SF5">
    <property type="entry name" value="AB HYDROLASE-1 DOMAIN-CONTAINING PROTEIN"/>
    <property type="match status" value="1"/>
</dbReference>
<feature type="domain" description="AB hydrolase-1" evidence="1">
    <location>
        <begin position="31"/>
        <end position="264"/>
    </location>
</feature>
<dbReference type="SUPFAM" id="SSF53474">
    <property type="entry name" value="alpha/beta-Hydrolases"/>
    <property type="match status" value="1"/>
</dbReference>
<dbReference type="RefSeq" id="WP_209646328.1">
    <property type="nucleotide sequence ID" value="NZ_JAGINW010000001.1"/>
</dbReference>
<evidence type="ECO:0000259" key="1">
    <source>
        <dbReference type="Pfam" id="PF00561"/>
    </source>
</evidence>
<comment type="caution">
    <text evidence="2">The sequence shown here is derived from an EMBL/GenBank/DDBJ whole genome shotgun (WGS) entry which is preliminary data.</text>
</comment>
<sequence>MQHQPISATERIVSVNGIELCYETFGDSRQPALLLIMGLGFQLVHWPDEFCQRLAERGFCVVRFDNRDAGRSTHLPGAAYTLVDMAADAIGLIDALGIRRTHVVGASLGGMIAQVMATRYPSRVLSLASLMSTTGRRGKGRTSPWLLLRHMLSRGARTEQQAIKRRVRGFATIGSPGFEQDVNEIRRATALSFRRDPDHRGGRRRQFTAVRAAGDRTDQLAQITAPTVVIHGTADRMCHYSGGEATAAAISGARLLLIPGMGHDFPPGAWPTILDAIVDNARRARHTAGASEGHLPNADRPG</sequence>
<gene>
    <name evidence="2" type="ORF">JOF56_009961</name>
</gene>
<protein>
    <submittedName>
        <fullName evidence="2">Pimeloyl-ACP methyl ester carboxylesterase</fullName>
    </submittedName>
</protein>
<accession>A0ABS4U088</accession>
<evidence type="ECO:0000313" key="2">
    <source>
        <dbReference type="EMBL" id="MBP2329576.1"/>
    </source>
</evidence>
<dbReference type="InterPro" id="IPR029058">
    <property type="entry name" value="AB_hydrolase_fold"/>
</dbReference>
<dbReference type="Proteomes" id="UP001519332">
    <property type="component" value="Unassembled WGS sequence"/>
</dbReference>
<dbReference type="PRINTS" id="PR00111">
    <property type="entry name" value="ABHYDROLASE"/>
</dbReference>
<name>A0ABS4U088_9PSEU</name>
<proteinExistence type="predicted"/>
<keyword evidence="3" id="KW-1185">Reference proteome</keyword>